<reference evidence="5 6" key="1">
    <citation type="submission" date="2016-11" db="EMBL/GenBank/DDBJ databases">
        <authorList>
            <person name="Jaros S."/>
            <person name="Januszkiewicz K."/>
            <person name="Wedrychowicz H."/>
        </authorList>
    </citation>
    <scope>NUCLEOTIDE SEQUENCE [LARGE SCALE GENOMIC DNA]</scope>
    <source>
        <strain evidence="5 6">DSM 10502</strain>
    </source>
</reference>
<dbReference type="GO" id="GO:0016491">
    <property type="term" value="F:oxidoreductase activity"/>
    <property type="evidence" value="ECO:0007669"/>
    <property type="project" value="InterPro"/>
</dbReference>
<dbReference type="GO" id="GO:0046872">
    <property type="term" value="F:metal ion binding"/>
    <property type="evidence" value="ECO:0007669"/>
    <property type="project" value="UniProtKB-KW"/>
</dbReference>
<dbReference type="Gene3D" id="3.50.50.60">
    <property type="entry name" value="FAD/NAD(P)-binding domain"/>
    <property type="match status" value="2"/>
</dbReference>
<dbReference type="Gene3D" id="1.10.1060.10">
    <property type="entry name" value="Alpha-helical ferredoxin"/>
    <property type="match status" value="1"/>
</dbReference>
<dbReference type="InterPro" id="IPR023753">
    <property type="entry name" value="FAD/NAD-binding_dom"/>
</dbReference>
<keyword evidence="6" id="KW-1185">Reference proteome</keyword>
<sequence>MFHIDTMEGHQRMSTQDLLLKIEEAVTGGETDFEITGSGQHDIGGPLWHPEGKTLHFHVTNPGQRVGSMCLDNTEIVVDGPAPADVGWLNAGGKITVRGDAGDTAGHCSSGGKIYIGGRAGARTGSLMKHDPLYEEPEMWILKNVGSFSFEFMGGGRVVVCGWDSSQFASVLGERACVGMVGGLIYVRGEVPALPDDILCLDLEDEDRAFLAGGMGDFLDSVGKPELAAELSDWSEWKKLRPLTFAEKKPQPQPNLADFRMTGWVRGGIFSDVAMDDFAVVPTVNKGLYRLRVPSWDNGKYASPCEFNCPSGIPTQRRFDLLREGKEEEALQLVLQYTPFPGSVCGTLCPNPCMEGCTRGSIDEAIQIGALGAKSAQTKVEPPKEHTDKSIGIIGGGVAGLSAAWQLALRGHSVTVYDEGEKIGGKIEQVIPRSRIPHELLEKELQRIQDMGVKFVTGCHVDHEKFEKLRSAHNALIVATGGTKSRFFPWEGLENLTMGLDFLKKVNAGEHPKVGRHVVVIGAGNSGMDVASDAYEMGAEKVTLVDVQRPAAFQKEIHRILDLGGSIVWPFVTSKITPEGIYAKDGRFIEADQVIVSIGEAPETQKFLPDDPKIKRFREDWLVPSEEKMIMPGVFAAGDVVKPGRLTDAIGDGLRTAHCVDRFVRGEAITPVVEKKVIPMERLSRAYFEKCHHCDLPENPEEDHNRCVSCGTCRDCRMCLNSCPEKAITRNALPDGTWEYVSDPDKCIGCGICAGVCPCGIWGLVDNPEPIPMYRTYGREEMRKCRAQ</sequence>
<keyword evidence="2" id="KW-0408">Iron</keyword>
<dbReference type="InterPro" id="IPR017896">
    <property type="entry name" value="4Fe4S_Fe-S-bd"/>
</dbReference>
<evidence type="ECO:0000256" key="2">
    <source>
        <dbReference type="ARBA" id="ARBA00023004"/>
    </source>
</evidence>
<keyword evidence="1" id="KW-0479">Metal-binding</keyword>
<dbReference type="Proteomes" id="UP000184404">
    <property type="component" value="Unassembled WGS sequence"/>
</dbReference>
<evidence type="ECO:0000256" key="3">
    <source>
        <dbReference type="ARBA" id="ARBA00023014"/>
    </source>
</evidence>
<dbReference type="PROSITE" id="PS00198">
    <property type="entry name" value="4FE4S_FER_1"/>
    <property type="match status" value="1"/>
</dbReference>
<keyword evidence="3" id="KW-0411">Iron-sulfur</keyword>
<dbReference type="InterPro" id="IPR028261">
    <property type="entry name" value="DPD_II"/>
</dbReference>
<dbReference type="InterPro" id="IPR017900">
    <property type="entry name" value="4Fe4S_Fe_S_CS"/>
</dbReference>
<dbReference type="AlphaFoldDB" id="A0A1M5AA01"/>
<dbReference type="PANTHER" id="PTHR43100">
    <property type="entry name" value="GLUTAMATE SYNTHASE [NADPH] SMALL CHAIN"/>
    <property type="match status" value="1"/>
</dbReference>
<dbReference type="PRINTS" id="PR00469">
    <property type="entry name" value="PNDRDTASEII"/>
</dbReference>
<evidence type="ECO:0000259" key="4">
    <source>
        <dbReference type="PROSITE" id="PS51379"/>
    </source>
</evidence>
<dbReference type="STRING" id="1123243.SAMN02745190_02242"/>
<dbReference type="Pfam" id="PF12838">
    <property type="entry name" value="Fer4_7"/>
    <property type="match status" value="1"/>
</dbReference>
<accession>A0A1M5AA01</accession>
<evidence type="ECO:0000256" key="1">
    <source>
        <dbReference type="ARBA" id="ARBA00022723"/>
    </source>
</evidence>
<dbReference type="RefSeq" id="WP_072936352.1">
    <property type="nucleotide sequence ID" value="NZ_FQUG01000011.1"/>
</dbReference>
<feature type="domain" description="4Fe-4S ferredoxin-type" evidence="4">
    <location>
        <begin position="738"/>
        <end position="767"/>
    </location>
</feature>
<organism evidence="5 6">
    <name type="scientific">Schwartzia succinivorans DSM 10502</name>
    <dbReference type="NCBI Taxonomy" id="1123243"/>
    <lineage>
        <taxon>Bacteria</taxon>
        <taxon>Bacillati</taxon>
        <taxon>Bacillota</taxon>
        <taxon>Negativicutes</taxon>
        <taxon>Selenomonadales</taxon>
        <taxon>Selenomonadaceae</taxon>
        <taxon>Schwartzia</taxon>
    </lineage>
</organism>
<dbReference type="SUPFAM" id="SSF69336">
    <property type="entry name" value="Alpha subunit of glutamate synthase, C-terminal domain"/>
    <property type="match status" value="1"/>
</dbReference>
<feature type="domain" description="4Fe-4S ferredoxin-type" evidence="4">
    <location>
        <begin position="698"/>
        <end position="733"/>
    </location>
</feature>
<dbReference type="InterPro" id="IPR036485">
    <property type="entry name" value="Glu_synth_asu_C_sf"/>
</dbReference>
<evidence type="ECO:0000313" key="6">
    <source>
        <dbReference type="Proteomes" id="UP000184404"/>
    </source>
</evidence>
<dbReference type="Pfam" id="PF01493">
    <property type="entry name" value="GXGXG"/>
    <property type="match status" value="1"/>
</dbReference>
<dbReference type="Gene3D" id="3.30.70.20">
    <property type="match status" value="1"/>
</dbReference>
<dbReference type="PROSITE" id="PS51379">
    <property type="entry name" value="4FE4S_FER_2"/>
    <property type="match status" value="2"/>
</dbReference>
<dbReference type="InterPro" id="IPR009051">
    <property type="entry name" value="Helical_ferredxn"/>
</dbReference>
<name>A0A1M5AA01_9FIRM</name>
<dbReference type="InterPro" id="IPR036188">
    <property type="entry name" value="FAD/NAD-bd_sf"/>
</dbReference>
<proteinExistence type="predicted"/>
<dbReference type="InterPro" id="IPR002489">
    <property type="entry name" value="Glu_synth_asu_C"/>
</dbReference>
<dbReference type="GO" id="GO:0051536">
    <property type="term" value="F:iron-sulfur cluster binding"/>
    <property type="evidence" value="ECO:0007669"/>
    <property type="project" value="UniProtKB-KW"/>
</dbReference>
<dbReference type="SUPFAM" id="SSF51905">
    <property type="entry name" value="FAD/NAD(P)-binding domain"/>
    <property type="match status" value="1"/>
</dbReference>
<dbReference type="EMBL" id="FQUG01000011">
    <property type="protein sequence ID" value="SHF26907.1"/>
    <property type="molecule type" value="Genomic_DNA"/>
</dbReference>
<dbReference type="PRINTS" id="PR00368">
    <property type="entry name" value="FADPNR"/>
</dbReference>
<dbReference type="Pfam" id="PF07992">
    <property type="entry name" value="Pyr_redox_2"/>
    <property type="match status" value="1"/>
</dbReference>
<evidence type="ECO:0000313" key="5">
    <source>
        <dbReference type="EMBL" id="SHF26907.1"/>
    </source>
</evidence>
<gene>
    <name evidence="5" type="ORF">SAMN02745190_02242</name>
</gene>
<dbReference type="PANTHER" id="PTHR43100:SF1">
    <property type="entry name" value="GLUTAMATE SYNTHASE [NADPH] SMALL CHAIN"/>
    <property type="match status" value="1"/>
</dbReference>
<dbReference type="Gene3D" id="2.160.20.60">
    <property type="entry name" value="Glutamate synthase, alpha subunit, C-terminal domain"/>
    <property type="match status" value="1"/>
</dbReference>
<dbReference type="SUPFAM" id="SSF54862">
    <property type="entry name" value="4Fe-4S ferredoxins"/>
    <property type="match status" value="1"/>
</dbReference>
<dbReference type="OrthoDB" id="9803192at2"/>
<dbReference type="InterPro" id="IPR051394">
    <property type="entry name" value="Glutamate_Synthase"/>
</dbReference>
<dbReference type="Pfam" id="PF14691">
    <property type="entry name" value="Fer4_20"/>
    <property type="match status" value="1"/>
</dbReference>
<protein>
    <submittedName>
        <fullName evidence="5">NADPH-dependent glutamate synthase beta chain</fullName>
    </submittedName>
</protein>